<dbReference type="PANTHER" id="PTHR37716">
    <property type="entry name" value="OS07G0568900 PROTEIN"/>
    <property type="match status" value="1"/>
</dbReference>
<evidence type="ECO:0000313" key="2">
    <source>
        <dbReference type="EMBL" id="KAJ7959759.1"/>
    </source>
</evidence>
<evidence type="ECO:0000256" key="1">
    <source>
        <dbReference type="SAM" id="Phobius"/>
    </source>
</evidence>
<keyword evidence="1" id="KW-0472">Membrane</keyword>
<keyword evidence="1" id="KW-0812">Transmembrane</keyword>
<evidence type="ECO:0000313" key="3">
    <source>
        <dbReference type="Proteomes" id="UP001163823"/>
    </source>
</evidence>
<proteinExistence type="predicted"/>
<dbReference type="PANTHER" id="PTHR37716:SF1">
    <property type="entry name" value="OS07G0568900 PROTEIN"/>
    <property type="match status" value="1"/>
</dbReference>
<protein>
    <submittedName>
        <fullName evidence="2">Protoheme IX farnesyltransferase</fullName>
    </submittedName>
</protein>
<comment type="caution">
    <text evidence="2">The sequence shown here is derived from an EMBL/GenBank/DDBJ whole genome shotgun (WGS) entry which is preliminary data.</text>
</comment>
<reference evidence="2" key="1">
    <citation type="journal article" date="2023" name="Science">
        <title>Elucidation of the pathway for biosynthesis of saponin adjuvants from the soapbark tree.</title>
        <authorList>
            <person name="Reed J."/>
            <person name="Orme A."/>
            <person name="El-Demerdash A."/>
            <person name="Owen C."/>
            <person name="Martin L.B.B."/>
            <person name="Misra R.C."/>
            <person name="Kikuchi S."/>
            <person name="Rejzek M."/>
            <person name="Martin A.C."/>
            <person name="Harkess A."/>
            <person name="Leebens-Mack J."/>
            <person name="Louveau T."/>
            <person name="Stephenson M.J."/>
            <person name="Osbourn A."/>
        </authorList>
    </citation>
    <scope>NUCLEOTIDE SEQUENCE</scope>
    <source>
        <strain evidence="2">S10</strain>
    </source>
</reference>
<name>A0AAD7PM26_QUISA</name>
<keyword evidence="3" id="KW-1185">Reference proteome</keyword>
<accession>A0AAD7PM26</accession>
<feature type="transmembrane region" description="Helical" evidence="1">
    <location>
        <begin position="119"/>
        <end position="142"/>
    </location>
</feature>
<dbReference type="EMBL" id="JARAOO010000008">
    <property type="protein sequence ID" value="KAJ7959759.1"/>
    <property type="molecule type" value="Genomic_DNA"/>
</dbReference>
<gene>
    <name evidence="2" type="ORF">O6P43_020293</name>
</gene>
<organism evidence="2 3">
    <name type="scientific">Quillaja saponaria</name>
    <name type="common">Soap bark tree</name>
    <dbReference type="NCBI Taxonomy" id="32244"/>
    <lineage>
        <taxon>Eukaryota</taxon>
        <taxon>Viridiplantae</taxon>
        <taxon>Streptophyta</taxon>
        <taxon>Embryophyta</taxon>
        <taxon>Tracheophyta</taxon>
        <taxon>Spermatophyta</taxon>
        <taxon>Magnoliopsida</taxon>
        <taxon>eudicotyledons</taxon>
        <taxon>Gunneridae</taxon>
        <taxon>Pentapetalae</taxon>
        <taxon>rosids</taxon>
        <taxon>fabids</taxon>
        <taxon>Fabales</taxon>
        <taxon>Quillajaceae</taxon>
        <taxon>Quillaja</taxon>
    </lineage>
</organism>
<sequence>MLSLQLLYFHSKRPALVFPLNPNFKTLISQYGDVFHNKKKMINPSSSYSSYSTIRAIKKDSQQFEVDPEKAREALQKLDQQLQSLSNKQVSSPKIRASDVKLTREKMSEELDTEYSGSFLAYSAVALVLFTIFYNVLFYTVIKPSIDGP</sequence>
<dbReference type="Proteomes" id="UP001163823">
    <property type="component" value="Chromosome 8"/>
</dbReference>
<keyword evidence="1" id="KW-1133">Transmembrane helix</keyword>
<dbReference type="KEGG" id="qsa:O6P43_020293"/>
<dbReference type="AlphaFoldDB" id="A0AAD7PM26"/>
<dbReference type="GO" id="GO:0009535">
    <property type="term" value="C:chloroplast thylakoid membrane"/>
    <property type="evidence" value="ECO:0007669"/>
    <property type="project" value="TreeGrafter"/>
</dbReference>